<dbReference type="GO" id="GO:0005737">
    <property type="term" value="C:cytoplasm"/>
    <property type="evidence" value="ECO:0007669"/>
    <property type="project" value="TreeGrafter"/>
</dbReference>
<evidence type="ECO:0000313" key="4">
    <source>
        <dbReference type="EMBL" id="CAD8424691.1"/>
    </source>
</evidence>
<dbReference type="GO" id="GO:0006646">
    <property type="term" value="P:phosphatidylethanolamine biosynthetic process"/>
    <property type="evidence" value="ECO:0007669"/>
    <property type="project" value="TreeGrafter"/>
</dbReference>
<dbReference type="Gene3D" id="3.90.1200.10">
    <property type="match status" value="1"/>
</dbReference>
<comment type="similarity">
    <text evidence="2">Belongs to the choline/ethanolamine kinase family.</text>
</comment>
<dbReference type="GO" id="GO:0004305">
    <property type="term" value="F:ethanolamine kinase activity"/>
    <property type="evidence" value="ECO:0007669"/>
    <property type="project" value="UniProtKB-EC"/>
</dbReference>
<protein>
    <recommendedName>
        <fullName evidence="3">ethanolamine kinase</fullName>
        <ecNumber evidence="3">2.7.1.82</ecNumber>
    </recommendedName>
</protein>
<evidence type="ECO:0000256" key="3">
    <source>
        <dbReference type="ARBA" id="ARBA00038874"/>
    </source>
</evidence>
<dbReference type="AlphaFoldDB" id="A0A7S0CID5"/>
<dbReference type="Pfam" id="PF01633">
    <property type="entry name" value="Choline_kinase"/>
    <property type="match status" value="1"/>
</dbReference>
<gene>
    <name evidence="4" type="ORF">PINE0816_LOCUS20851</name>
</gene>
<organism evidence="4">
    <name type="scientific">Proboscia inermis</name>
    <dbReference type="NCBI Taxonomy" id="420281"/>
    <lineage>
        <taxon>Eukaryota</taxon>
        <taxon>Sar</taxon>
        <taxon>Stramenopiles</taxon>
        <taxon>Ochrophyta</taxon>
        <taxon>Bacillariophyta</taxon>
        <taxon>Coscinodiscophyceae</taxon>
        <taxon>Rhizosoleniophycidae</taxon>
        <taxon>Rhizosoleniales</taxon>
        <taxon>Rhizosoleniaceae</taxon>
        <taxon>Proboscia</taxon>
    </lineage>
</organism>
<name>A0A7S0CID5_9STRA</name>
<evidence type="ECO:0000256" key="2">
    <source>
        <dbReference type="ARBA" id="ARBA00038211"/>
    </source>
</evidence>
<dbReference type="PANTHER" id="PTHR22603">
    <property type="entry name" value="CHOLINE/ETHANOALAMINE KINASE"/>
    <property type="match status" value="1"/>
</dbReference>
<evidence type="ECO:0000256" key="1">
    <source>
        <dbReference type="ARBA" id="ARBA00037883"/>
    </source>
</evidence>
<dbReference type="EC" id="2.7.1.82" evidence="3"/>
<comment type="pathway">
    <text evidence="1">Phospholipid metabolism; phosphatidylethanolamine biosynthesis; phosphatidylethanolamine from ethanolamine: step 1/3.</text>
</comment>
<dbReference type="EMBL" id="HBEL01044781">
    <property type="protein sequence ID" value="CAD8424691.1"/>
    <property type="molecule type" value="Transcribed_RNA"/>
</dbReference>
<proteinExistence type="inferred from homology"/>
<reference evidence="4" key="1">
    <citation type="submission" date="2021-01" db="EMBL/GenBank/DDBJ databases">
        <authorList>
            <person name="Corre E."/>
            <person name="Pelletier E."/>
            <person name="Niang G."/>
            <person name="Scheremetjew M."/>
            <person name="Finn R."/>
            <person name="Kale V."/>
            <person name="Holt S."/>
            <person name="Cochrane G."/>
            <person name="Meng A."/>
            <person name="Brown T."/>
            <person name="Cohen L."/>
        </authorList>
    </citation>
    <scope>NUCLEOTIDE SEQUENCE</scope>
    <source>
        <strain evidence="4">CCAP1064/1</strain>
    </source>
</reference>
<sequence length="213" mass="24270">MKQAKNPELNYRSNEDETRASSLFDLQFVEDELHHLQANIVPQESKVVFCHNDILAANVMMLPETGNVQLIDFEYGGVNFAAFDIANHFNEWAGGTDDGVPDYSMFPDEEERIGFITEYLRVLQATNVDLNGSDKAEEQPGDNEEKVEDERILKEVHALAKEVDAFLLVNHLYWGLWAVNQGKTEGCEDFDYFLYASNRFAQYRITKDDTASG</sequence>
<accession>A0A7S0CID5</accession>
<dbReference type="PANTHER" id="PTHR22603:SF66">
    <property type="entry name" value="ETHANOLAMINE KINASE"/>
    <property type="match status" value="1"/>
</dbReference>
<dbReference type="InterPro" id="IPR011009">
    <property type="entry name" value="Kinase-like_dom_sf"/>
</dbReference>
<dbReference type="SUPFAM" id="SSF56112">
    <property type="entry name" value="Protein kinase-like (PK-like)"/>
    <property type="match status" value="1"/>
</dbReference>